<reference evidence="2 3" key="1">
    <citation type="journal article" date="2010" name="Int. J. Syst. Evol. Microbiol.">
        <title>Reclassification of Herbaspirillum putei as a later heterotypic synonym of Herbaspirillum huttiense, with the description of H. huttiense subsp. huttiense subsp. nov. and H. huttiense subsp. putei subsp. nov., comb. nov., and description of Herbaspirillum aquaticum sp. nov.</title>
        <authorList>
            <person name="Dobritsa A.P."/>
            <person name="Reddy M.C."/>
            <person name="Samadpour M."/>
        </authorList>
    </citation>
    <scope>NUCLEOTIDE SEQUENCE [LARGE SCALE GENOMIC DNA]</scope>
    <source>
        <strain evidence="2 3">IEH 4430</strain>
    </source>
</reference>
<keyword evidence="3" id="KW-1185">Reference proteome</keyword>
<feature type="region of interest" description="Disordered" evidence="1">
    <location>
        <begin position="56"/>
        <end position="85"/>
    </location>
</feature>
<comment type="caution">
    <text evidence="2">The sequence shown here is derived from an EMBL/GenBank/DDBJ whole genome shotgun (WGS) entry which is preliminary data.</text>
</comment>
<dbReference type="RefSeq" id="WP_088753937.1">
    <property type="nucleotide sequence ID" value="NZ_JARJFG010000018.1"/>
</dbReference>
<protein>
    <submittedName>
        <fullName evidence="2">Uncharacterized protein</fullName>
    </submittedName>
</protein>
<gene>
    <name evidence="2" type="ORF">CEJ45_04150</name>
</gene>
<proteinExistence type="predicted"/>
<evidence type="ECO:0000313" key="3">
    <source>
        <dbReference type="Proteomes" id="UP000214747"/>
    </source>
</evidence>
<accession>A0A225SZT8</accession>
<organism evidence="2 3">
    <name type="scientific">Herbaspirillum aquaticum</name>
    <dbReference type="NCBI Taxonomy" id="568783"/>
    <lineage>
        <taxon>Bacteria</taxon>
        <taxon>Pseudomonadati</taxon>
        <taxon>Pseudomonadota</taxon>
        <taxon>Betaproteobacteria</taxon>
        <taxon>Burkholderiales</taxon>
        <taxon>Oxalobacteraceae</taxon>
        <taxon>Herbaspirillum</taxon>
    </lineage>
</organism>
<dbReference type="AlphaFoldDB" id="A0A225SZT8"/>
<dbReference type="Proteomes" id="UP000214747">
    <property type="component" value="Unassembled WGS sequence"/>
</dbReference>
<evidence type="ECO:0000256" key="1">
    <source>
        <dbReference type="SAM" id="MobiDB-lite"/>
    </source>
</evidence>
<dbReference type="EMBL" id="NJGV01000002">
    <property type="protein sequence ID" value="OWY36404.1"/>
    <property type="molecule type" value="Genomic_DNA"/>
</dbReference>
<name>A0A225SZT8_9BURK</name>
<evidence type="ECO:0000313" key="2">
    <source>
        <dbReference type="EMBL" id="OWY36404.1"/>
    </source>
</evidence>
<sequence length="85" mass="9760">MDTIEQQREDYAKQLRARFEEYKRWAIQHWPVAEQPLEDSAFIAAERELELLTGTMLHPGRKPDGIPAGGAQQAQFEDVTPAPWP</sequence>